<gene>
    <name evidence="2" type="ORF">KC685_00810</name>
</gene>
<dbReference type="GO" id="GO:0008476">
    <property type="term" value="F:protein-tyrosine sulfotransferase activity"/>
    <property type="evidence" value="ECO:0007669"/>
    <property type="project" value="InterPro"/>
</dbReference>
<dbReference type="EMBL" id="JAGQLN010000002">
    <property type="protein sequence ID" value="MCA9376444.1"/>
    <property type="molecule type" value="Genomic_DNA"/>
</dbReference>
<dbReference type="PANTHER" id="PTHR12788">
    <property type="entry name" value="PROTEIN-TYROSINE SULFOTRANSFERASE 2"/>
    <property type="match status" value="1"/>
</dbReference>
<evidence type="ECO:0000313" key="3">
    <source>
        <dbReference type="Proteomes" id="UP000741282"/>
    </source>
</evidence>
<name>A0A955KWU0_9BACT</name>
<dbReference type="Pfam" id="PF13469">
    <property type="entry name" value="Sulfotransfer_3"/>
    <property type="match status" value="1"/>
</dbReference>
<dbReference type="PANTHER" id="PTHR12788:SF10">
    <property type="entry name" value="PROTEIN-TYROSINE SULFOTRANSFERASE"/>
    <property type="match status" value="1"/>
</dbReference>
<organism evidence="2 3">
    <name type="scientific">Candidatus Dojkabacteria bacterium</name>
    <dbReference type="NCBI Taxonomy" id="2099670"/>
    <lineage>
        <taxon>Bacteria</taxon>
        <taxon>Candidatus Dojkabacteria</taxon>
    </lineage>
</organism>
<protein>
    <submittedName>
        <fullName evidence="2">Sulfotransferase</fullName>
    </submittedName>
</protein>
<reference evidence="2" key="1">
    <citation type="submission" date="2020-04" db="EMBL/GenBank/DDBJ databases">
        <authorList>
            <person name="Zhang T."/>
        </authorList>
    </citation>
    <scope>NUCLEOTIDE SEQUENCE</scope>
    <source>
        <strain evidence="2">HKST-UBA17</strain>
    </source>
</reference>
<dbReference type="InterPro" id="IPR027417">
    <property type="entry name" value="P-loop_NTPase"/>
</dbReference>
<evidence type="ECO:0000256" key="1">
    <source>
        <dbReference type="ARBA" id="ARBA00022679"/>
    </source>
</evidence>
<keyword evidence="1" id="KW-0808">Transferase</keyword>
<dbReference type="InterPro" id="IPR026634">
    <property type="entry name" value="TPST-like"/>
</dbReference>
<dbReference type="Gene3D" id="3.40.50.300">
    <property type="entry name" value="P-loop containing nucleotide triphosphate hydrolases"/>
    <property type="match status" value="1"/>
</dbReference>
<dbReference type="Proteomes" id="UP000741282">
    <property type="component" value="Unassembled WGS sequence"/>
</dbReference>
<dbReference type="SUPFAM" id="SSF52540">
    <property type="entry name" value="P-loop containing nucleoside triphosphate hydrolases"/>
    <property type="match status" value="1"/>
</dbReference>
<evidence type="ECO:0000313" key="2">
    <source>
        <dbReference type="EMBL" id="MCA9376444.1"/>
    </source>
</evidence>
<sequence length="258" mass="30059">MKNYNRDNPPIFIGGEGRSGTTLMRVILNSHPNIACGPESQLFRDKKVEELYDYLLHTYFDRISDYSEEPDKYLAGSFRAMIDGFFEPYMLEQGKKRWAEKSPHNIVSIDFLLKVYEKDLKFIHMIRDGRDVVSSILSMDWGPDNVTDAATRWSSIIENSLKHRGEPYYMEVKYEDLADNPEKIVREVCEFIGEEFDEQMLAYHKADQHLGSNESSNSQVAKPIYKSSIGRWKTDLDQIQLHKFYEIAGKRLSELGYE</sequence>
<comment type="caution">
    <text evidence="2">The sequence shown here is derived from an EMBL/GenBank/DDBJ whole genome shotgun (WGS) entry which is preliminary data.</text>
</comment>
<accession>A0A955KWU0</accession>
<proteinExistence type="predicted"/>
<dbReference type="AlphaFoldDB" id="A0A955KWU0"/>
<reference evidence="2" key="2">
    <citation type="journal article" date="2021" name="Microbiome">
        <title>Successional dynamics and alternative stable states in a saline activated sludge microbial community over 9 years.</title>
        <authorList>
            <person name="Wang Y."/>
            <person name="Ye J."/>
            <person name="Ju F."/>
            <person name="Liu L."/>
            <person name="Boyd J.A."/>
            <person name="Deng Y."/>
            <person name="Parks D.H."/>
            <person name="Jiang X."/>
            <person name="Yin X."/>
            <person name="Woodcroft B.J."/>
            <person name="Tyson G.W."/>
            <person name="Hugenholtz P."/>
            <person name="Polz M.F."/>
            <person name="Zhang T."/>
        </authorList>
    </citation>
    <scope>NUCLEOTIDE SEQUENCE</scope>
    <source>
        <strain evidence="2">HKST-UBA17</strain>
    </source>
</reference>